<name>A0A8J6M2H7_9ALTE</name>
<feature type="transmembrane region" description="Helical" evidence="6">
    <location>
        <begin position="142"/>
        <end position="167"/>
    </location>
</feature>
<keyword evidence="3 6" id="KW-0812">Transmembrane</keyword>
<dbReference type="Proteomes" id="UP000601768">
    <property type="component" value="Unassembled WGS sequence"/>
</dbReference>
<sequence length="266" mass="27716">MFELSHFIIICAAIGAVVGVLAGLLGIGGGVVIVPALVYIIPHFVEMDPQLVMPLAIGTSLSTIILTSSSSALNHYKRGQLDKTLLFSVALGVALGALLGSSIATSIPGYVLKASFGSLLVLIALQMAFYSNRSSNSTHSPYKLFGVGTLTGTISSIMGIGGGAIMVPSLVWYQVKMTTAIACAALCGMVIAIFGTLGYIVHGLGVTGLPSASIGFVYWPATLCIVCTSVFTTRFGVKLAYSLPTKKLKKYFAVFLLLVGIRMILG</sequence>
<evidence type="ECO:0000313" key="7">
    <source>
        <dbReference type="EMBL" id="MBC3766298.1"/>
    </source>
</evidence>
<evidence type="ECO:0000256" key="6">
    <source>
        <dbReference type="RuleBase" id="RU363041"/>
    </source>
</evidence>
<keyword evidence="5 6" id="KW-0472">Membrane</keyword>
<evidence type="ECO:0000313" key="8">
    <source>
        <dbReference type="Proteomes" id="UP000601768"/>
    </source>
</evidence>
<protein>
    <recommendedName>
        <fullName evidence="6">Probable membrane transporter protein</fullName>
    </recommendedName>
</protein>
<reference evidence="7" key="2">
    <citation type="submission" date="2020-08" db="EMBL/GenBank/DDBJ databases">
        <authorList>
            <person name="Lai Q."/>
        </authorList>
    </citation>
    <scope>NUCLEOTIDE SEQUENCE</scope>
    <source>
        <strain evidence="7">S27-2</strain>
    </source>
</reference>
<dbReference type="InterPro" id="IPR002781">
    <property type="entry name" value="TM_pro_TauE-like"/>
</dbReference>
<reference evidence="7" key="1">
    <citation type="journal article" date="2018" name="Int. J. Syst. Evol. Microbiol.">
        <title>Neptunicella marina gen. nov., sp. nov., isolated from surface seawater.</title>
        <authorList>
            <person name="Liu X."/>
            <person name="Lai Q."/>
            <person name="Du Y."/>
            <person name="Zhang X."/>
            <person name="Liu Z."/>
            <person name="Sun F."/>
            <person name="Shao Z."/>
        </authorList>
    </citation>
    <scope>NUCLEOTIDE SEQUENCE</scope>
    <source>
        <strain evidence="7">S27-2</strain>
    </source>
</reference>
<dbReference type="AlphaFoldDB" id="A0A8J6M2H7"/>
<dbReference type="PANTHER" id="PTHR43483">
    <property type="entry name" value="MEMBRANE TRANSPORTER PROTEIN HI_0806-RELATED"/>
    <property type="match status" value="1"/>
</dbReference>
<feature type="transmembrane region" description="Helical" evidence="6">
    <location>
        <begin position="248"/>
        <end position="265"/>
    </location>
</feature>
<feature type="transmembrane region" description="Helical" evidence="6">
    <location>
        <begin position="7"/>
        <end position="40"/>
    </location>
</feature>
<feature type="transmembrane region" description="Helical" evidence="6">
    <location>
        <begin position="216"/>
        <end position="236"/>
    </location>
</feature>
<feature type="transmembrane region" description="Helical" evidence="6">
    <location>
        <begin position="52"/>
        <end position="73"/>
    </location>
</feature>
<comment type="similarity">
    <text evidence="2 6">Belongs to the 4-toluene sulfonate uptake permease (TSUP) (TC 2.A.102) family.</text>
</comment>
<keyword evidence="4 6" id="KW-1133">Transmembrane helix</keyword>
<evidence type="ECO:0000256" key="1">
    <source>
        <dbReference type="ARBA" id="ARBA00004141"/>
    </source>
</evidence>
<evidence type="ECO:0000256" key="5">
    <source>
        <dbReference type="ARBA" id="ARBA00023136"/>
    </source>
</evidence>
<comment type="subcellular location">
    <subcellularLocation>
        <location evidence="6">Cell membrane</location>
        <topology evidence="6">Multi-pass membrane protein</topology>
    </subcellularLocation>
    <subcellularLocation>
        <location evidence="1">Membrane</location>
        <topology evidence="1">Multi-pass membrane protein</topology>
    </subcellularLocation>
</comment>
<comment type="caution">
    <text evidence="7">The sequence shown here is derived from an EMBL/GenBank/DDBJ whole genome shotgun (WGS) entry which is preliminary data.</text>
</comment>
<dbReference type="PANTHER" id="PTHR43483:SF3">
    <property type="entry name" value="MEMBRANE TRANSPORTER PROTEIN HI_0806-RELATED"/>
    <property type="match status" value="1"/>
</dbReference>
<accession>A0A8J6M2H7</accession>
<dbReference type="EMBL" id="JACNEP010000007">
    <property type="protein sequence ID" value="MBC3766298.1"/>
    <property type="molecule type" value="Genomic_DNA"/>
</dbReference>
<gene>
    <name evidence="7" type="ORF">H8B19_10435</name>
</gene>
<dbReference type="GO" id="GO:0005886">
    <property type="term" value="C:plasma membrane"/>
    <property type="evidence" value="ECO:0007669"/>
    <property type="project" value="UniProtKB-SubCell"/>
</dbReference>
<evidence type="ECO:0000256" key="2">
    <source>
        <dbReference type="ARBA" id="ARBA00009142"/>
    </source>
</evidence>
<proteinExistence type="inferred from homology"/>
<keyword evidence="8" id="KW-1185">Reference proteome</keyword>
<evidence type="ECO:0000256" key="4">
    <source>
        <dbReference type="ARBA" id="ARBA00022989"/>
    </source>
</evidence>
<organism evidence="7 8">
    <name type="scientific">Neptunicella marina</name>
    <dbReference type="NCBI Taxonomy" id="2125989"/>
    <lineage>
        <taxon>Bacteria</taxon>
        <taxon>Pseudomonadati</taxon>
        <taxon>Pseudomonadota</taxon>
        <taxon>Gammaproteobacteria</taxon>
        <taxon>Alteromonadales</taxon>
        <taxon>Alteromonadaceae</taxon>
        <taxon>Neptunicella</taxon>
    </lineage>
</organism>
<keyword evidence="6" id="KW-1003">Cell membrane</keyword>
<evidence type="ECO:0000256" key="3">
    <source>
        <dbReference type="ARBA" id="ARBA00022692"/>
    </source>
</evidence>
<dbReference type="RefSeq" id="WP_186506826.1">
    <property type="nucleotide sequence ID" value="NZ_JACNEP010000007.1"/>
</dbReference>
<feature type="transmembrane region" description="Helical" evidence="6">
    <location>
        <begin position="85"/>
        <end position="104"/>
    </location>
</feature>
<feature type="transmembrane region" description="Helical" evidence="6">
    <location>
        <begin position="179"/>
        <end position="204"/>
    </location>
</feature>
<dbReference type="Pfam" id="PF01925">
    <property type="entry name" value="TauE"/>
    <property type="match status" value="1"/>
</dbReference>